<evidence type="ECO:0000313" key="2">
    <source>
        <dbReference type="EMBL" id="MBS4198321.1"/>
    </source>
</evidence>
<organism evidence="2 3">
    <name type="scientific">Lederbergia citrisecunda</name>
    <dbReference type="NCBI Taxonomy" id="2833583"/>
    <lineage>
        <taxon>Bacteria</taxon>
        <taxon>Bacillati</taxon>
        <taxon>Bacillota</taxon>
        <taxon>Bacilli</taxon>
        <taxon>Bacillales</taxon>
        <taxon>Bacillaceae</taxon>
        <taxon>Lederbergia</taxon>
    </lineage>
</organism>
<comment type="caution">
    <text evidence="2">The sequence shown here is derived from an EMBL/GenBank/DDBJ whole genome shotgun (WGS) entry which is preliminary data.</text>
</comment>
<proteinExistence type="predicted"/>
<dbReference type="EMBL" id="JAGYPJ010000001">
    <property type="protein sequence ID" value="MBS4198321.1"/>
    <property type="molecule type" value="Genomic_DNA"/>
</dbReference>
<protein>
    <submittedName>
        <fullName evidence="2">Uncharacterized protein</fullName>
    </submittedName>
</protein>
<evidence type="ECO:0000313" key="3">
    <source>
        <dbReference type="Proteomes" id="UP000682713"/>
    </source>
</evidence>
<keyword evidence="3" id="KW-1185">Reference proteome</keyword>
<name>A0A942YLG3_9BACI</name>
<feature type="transmembrane region" description="Helical" evidence="1">
    <location>
        <begin position="6"/>
        <end position="25"/>
    </location>
</feature>
<dbReference type="AlphaFoldDB" id="A0A942YLG3"/>
<keyword evidence="1" id="KW-1133">Transmembrane helix</keyword>
<evidence type="ECO:0000256" key="1">
    <source>
        <dbReference type="SAM" id="Phobius"/>
    </source>
</evidence>
<keyword evidence="1" id="KW-0472">Membrane</keyword>
<accession>A0A942YLG3</accession>
<reference evidence="2 3" key="1">
    <citation type="submission" date="2021-05" db="EMBL/GenBank/DDBJ databases">
        <title>Novel Bacillus species.</title>
        <authorList>
            <person name="Liu G."/>
        </authorList>
    </citation>
    <scope>NUCLEOTIDE SEQUENCE [LARGE SCALE GENOMIC DNA]</scope>
    <source>
        <strain evidence="2 3">FJAT-49732</strain>
    </source>
</reference>
<keyword evidence="1" id="KW-0812">Transmembrane</keyword>
<gene>
    <name evidence="2" type="ORF">KHA93_01430</name>
</gene>
<sequence>MQTWILIGIMVILGSVATFLMYYINSAMNYDDAERIDEVPQNTFNQN</sequence>
<dbReference type="Proteomes" id="UP000682713">
    <property type="component" value="Unassembled WGS sequence"/>
</dbReference>
<dbReference type="RefSeq" id="WP_213109094.1">
    <property type="nucleotide sequence ID" value="NZ_JAGYPJ010000001.1"/>
</dbReference>